<reference evidence="3 4" key="1">
    <citation type="journal article" date="2024" name="BMC Genomics">
        <title>De novo assembly and annotation of Popillia japonica's genome with initial clues to its potential as an invasive pest.</title>
        <authorList>
            <person name="Cucini C."/>
            <person name="Boschi S."/>
            <person name="Funari R."/>
            <person name="Cardaioli E."/>
            <person name="Iannotti N."/>
            <person name="Marturano G."/>
            <person name="Paoli F."/>
            <person name="Bruttini M."/>
            <person name="Carapelli A."/>
            <person name="Frati F."/>
            <person name="Nardi F."/>
        </authorList>
    </citation>
    <scope>NUCLEOTIDE SEQUENCE [LARGE SCALE GENOMIC DNA]</scope>
    <source>
        <strain evidence="3">DMR45628</strain>
    </source>
</reference>
<dbReference type="InterPro" id="IPR029526">
    <property type="entry name" value="PGBD"/>
</dbReference>
<sequence length="372" mass="42932">MSRNRVLLILRCLHFARNPEQTVGVRQDKLYRIRPIVDYFNTKMTEIYVYVPHRELSLDESMVSWRGRLSFRQYLPGKRHKYGIKTYVLAEPSGLTLKLIVYTGAKDISSNVGHVSTVVLQLMQERLDKNHSLFMDNFYNSHSLASMLLQRKTYCTGTIRANRKNNCTEIIQAKVKRKEIIEKCDETHCITMAKWRDKREMTFISTEYSAAPIEVPNRRGSAAPIEVPNRRGEAATSSPKVDKGFISPEDFTGYPKTTPRKNNGKGRNRGKTMIATDTPEKNELEAKEKEKQIKSGKTLRVKKRICLDNDNSDRNEYEDGNVSLNDGSFDYDFNDDIAVVTGFEELDRDPVKDDFVLVKFSTNKKKIMSERY</sequence>
<feature type="region of interest" description="Disordered" evidence="1">
    <location>
        <begin position="222"/>
        <end position="275"/>
    </location>
</feature>
<comment type="caution">
    <text evidence="3">The sequence shown here is derived from an EMBL/GenBank/DDBJ whole genome shotgun (WGS) entry which is preliminary data.</text>
</comment>
<evidence type="ECO:0000313" key="3">
    <source>
        <dbReference type="EMBL" id="KAK9738234.1"/>
    </source>
</evidence>
<name>A0AAW1LSU1_POPJA</name>
<dbReference type="PANTHER" id="PTHR46599">
    <property type="entry name" value="PIGGYBAC TRANSPOSABLE ELEMENT-DERIVED PROTEIN 4"/>
    <property type="match status" value="1"/>
</dbReference>
<evidence type="ECO:0000313" key="4">
    <source>
        <dbReference type="Proteomes" id="UP001458880"/>
    </source>
</evidence>
<organism evidence="3 4">
    <name type="scientific">Popillia japonica</name>
    <name type="common">Japanese beetle</name>
    <dbReference type="NCBI Taxonomy" id="7064"/>
    <lineage>
        <taxon>Eukaryota</taxon>
        <taxon>Metazoa</taxon>
        <taxon>Ecdysozoa</taxon>
        <taxon>Arthropoda</taxon>
        <taxon>Hexapoda</taxon>
        <taxon>Insecta</taxon>
        <taxon>Pterygota</taxon>
        <taxon>Neoptera</taxon>
        <taxon>Endopterygota</taxon>
        <taxon>Coleoptera</taxon>
        <taxon>Polyphaga</taxon>
        <taxon>Scarabaeiformia</taxon>
        <taxon>Scarabaeidae</taxon>
        <taxon>Rutelinae</taxon>
        <taxon>Popillia</taxon>
    </lineage>
</organism>
<evidence type="ECO:0000256" key="1">
    <source>
        <dbReference type="SAM" id="MobiDB-lite"/>
    </source>
</evidence>
<accession>A0AAW1LSU1</accession>
<dbReference type="EMBL" id="JASPKY010000089">
    <property type="protein sequence ID" value="KAK9738234.1"/>
    <property type="molecule type" value="Genomic_DNA"/>
</dbReference>
<dbReference type="Pfam" id="PF13843">
    <property type="entry name" value="DDE_Tnp_1_7"/>
    <property type="match status" value="1"/>
</dbReference>
<protein>
    <submittedName>
        <fullName evidence="3">Transposase IS4</fullName>
    </submittedName>
</protein>
<proteinExistence type="predicted"/>
<gene>
    <name evidence="3" type="ORF">QE152_g10055</name>
</gene>
<keyword evidence="4" id="KW-1185">Reference proteome</keyword>
<feature type="compositionally biased region" description="Basic residues" evidence="1">
    <location>
        <begin position="258"/>
        <end position="270"/>
    </location>
</feature>
<dbReference type="Proteomes" id="UP001458880">
    <property type="component" value="Unassembled WGS sequence"/>
</dbReference>
<dbReference type="AlphaFoldDB" id="A0AAW1LSU1"/>
<feature type="domain" description="PiggyBac transposable element-derived protein" evidence="2">
    <location>
        <begin position="1"/>
        <end position="220"/>
    </location>
</feature>
<evidence type="ECO:0000259" key="2">
    <source>
        <dbReference type="Pfam" id="PF13843"/>
    </source>
</evidence>
<dbReference type="PANTHER" id="PTHR46599:SF3">
    <property type="entry name" value="PIGGYBAC TRANSPOSABLE ELEMENT-DERIVED PROTEIN 4"/>
    <property type="match status" value="1"/>
</dbReference>